<protein>
    <submittedName>
        <fullName evidence="3">N-acetylglucosaminyldiphosphoundecaprenol N-acetyl-beta-D-mannosaminyltransferase</fullName>
    </submittedName>
</protein>
<proteinExistence type="predicted"/>
<organism evidence="3 4">
    <name type="scientific">Mongoliibacter ruber</name>
    <dbReference type="NCBI Taxonomy" id="1750599"/>
    <lineage>
        <taxon>Bacteria</taxon>
        <taxon>Pseudomonadati</taxon>
        <taxon>Bacteroidota</taxon>
        <taxon>Cytophagia</taxon>
        <taxon>Cytophagales</taxon>
        <taxon>Cyclobacteriaceae</taxon>
        <taxon>Mongoliibacter</taxon>
    </lineage>
</organism>
<dbReference type="PANTHER" id="PTHR34136">
    <property type="match status" value="1"/>
</dbReference>
<evidence type="ECO:0000256" key="2">
    <source>
        <dbReference type="ARBA" id="ARBA00022679"/>
    </source>
</evidence>
<evidence type="ECO:0000313" key="4">
    <source>
        <dbReference type="Proteomes" id="UP000238157"/>
    </source>
</evidence>
<name>A0A2T0WNW8_9BACT</name>
<keyword evidence="4" id="KW-1185">Reference proteome</keyword>
<dbReference type="EMBL" id="PVTR01000004">
    <property type="protein sequence ID" value="PRY88385.1"/>
    <property type="molecule type" value="Genomic_DNA"/>
</dbReference>
<evidence type="ECO:0000256" key="1">
    <source>
        <dbReference type="ARBA" id="ARBA00022676"/>
    </source>
</evidence>
<dbReference type="AlphaFoldDB" id="A0A2T0WNW8"/>
<dbReference type="NCBIfam" id="TIGR00696">
    <property type="entry name" value="wecG_tagA_cpsF"/>
    <property type="match status" value="1"/>
</dbReference>
<comment type="caution">
    <text evidence="3">The sequence shown here is derived from an EMBL/GenBank/DDBJ whole genome shotgun (WGS) entry which is preliminary data.</text>
</comment>
<accession>A0A2T0WNW8</accession>
<evidence type="ECO:0000313" key="3">
    <source>
        <dbReference type="EMBL" id="PRY88385.1"/>
    </source>
</evidence>
<gene>
    <name evidence="3" type="ORF">CLW00_10436</name>
</gene>
<dbReference type="OrthoDB" id="9771846at2"/>
<keyword evidence="1" id="KW-0328">Glycosyltransferase</keyword>
<dbReference type="PANTHER" id="PTHR34136:SF1">
    <property type="entry name" value="UDP-N-ACETYL-D-MANNOSAMINURONIC ACID TRANSFERASE"/>
    <property type="match status" value="1"/>
</dbReference>
<dbReference type="Proteomes" id="UP000238157">
    <property type="component" value="Unassembled WGS sequence"/>
</dbReference>
<dbReference type="CDD" id="cd06533">
    <property type="entry name" value="Glyco_transf_WecG_TagA"/>
    <property type="match status" value="1"/>
</dbReference>
<dbReference type="RefSeq" id="WP_106133121.1">
    <property type="nucleotide sequence ID" value="NZ_PVTR01000004.1"/>
</dbReference>
<reference evidence="3 4" key="1">
    <citation type="submission" date="2018-03" db="EMBL/GenBank/DDBJ databases">
        <title>Genomic Encyclopedia of Archaeal and Bacterial Type Strains, Phase II (KMG-II): from individual species to whole genera.</title>
        <authorList>
            <person name="Goeker M."/>
        </authorList>
    </citation>
    <scope>NUCLEOTIDE SEQUENCE [LARGE SCALE GENOMIC DNA]</scope>
    <source>
        <strain evidence="3 4">DSM 27929</strain>
    </source>
</reference>
<dbReference type="GO" id="GO:0016758">
    <property type="term" value="F:hexosyltransferase activity"/>
    <property type="evidence" value="ECO:0007669"/>
    <property type="project" value="TreeGrafter"/>
</dbReference>
<keyword evidence="2 3" id="KW-0808">Transferase</keyword>
<dbReference type="Pfam" id="PF03808">
    <property type="entry name" value="Glyco_tran_WecG"/>
    <property type="match status" value="1"/>
</dbReference>
<sequence>MKLKFLHYNISTDLPESLEGDKLLINTINPHSYCIAKTDYEFEKSLTTCDILIPDGVGIVLGFKLLYGKNIKKISGYDLHMHYLNLVNQKKGKVFYLGSSDSTLQLIQQKVQEQFPDVEVASFSPPYKQVFSEEDSEYMLQMVNEYKPDVLFVGMTAPKQEKWAFQFKDKLDASVICSIGAVFDFYAGTVKRPSKIWINLGLEWFPRLLREPKRLWRRTFISTPSYIIDIFSNKILSREL</sequence>
<dbReference type="InterPro" id="IPR004629">
    <property type="entry name" value="WecG_TagA_CpsF"/>
</dbReference>